<protein>
    <recommendedName>
        <fullName evidence="3">NAD-dependent epimerase/dehydratase domain-containing protein</fullName>
    </recommendedName>
</protein>
<evidence type="ECO:0008006" key="3">
    <source>
        <dbReference type="Google" id="ProtNLM"/>
    </source>
</evidence>
<name>A0ABX6YKV2_9MICO</name>
<dbReference type="InterPro" id="IPR036291">
    <property type="entry name" value="NAD(P)-bd_dom_sf"/>
</dbReference>
<keyword evidence="2" id="KW-1185">Reference proteome</keyword>
<dbReference type="Gene3D" id="3.40.50.720">
    <property type="entry name" value="NAD(P)-binding Rossmann-like Domain"/>
    <property type="match status" value="1"/>
</dbReference>
<dbReference type="Proteomes" id="UP000662814">
    <property type="component" value="Chromosome"/>
</dbReference>
<accession>A0ABX6YKV2</accession>
<dbReference type="SUPFAM" id="SSF51735">
    <property type="entry name" value="NAD(P)-binding Rossmann-fold domains"/>
    <property type="match status" value="1"/>
</dbReference>
<dbReference type="RefSeq" id="WP_166988784.1">
    <property type="nucleotide sequence ID" value="NZ_CP061169.1"/>
</dbReference>
<gene>
    <name evidence="1" type="ORF">HCR76_04945</name>
</gene>
<sequence>MRTALIGFTGFVGSNVATQFEFDDFYNSKNISDIRGRSYDLVVSAGNRADSFRINNNQSDDLREVDQLADHLERASIAELVLMSTVCVYPGDTSPDENTPLSPTGLTPYGQNRLHQEKRLSSAFKTRSIRLPQLLGNGLKKGIIYDLSNNYRVEFINPHGRFQYYDIRDLWSDVSLARSSDLDALNIATPPLTSADVAQVCFDIDITQQTPDSPESEFSKMYTRDMRTAFADLWGAEGPYIMSQSAEFAMISDFVTSQSR</sequence>
<proteinExistence type="predicted"/>
<reference evidence="1 2" key="1">
    <citation type="submission" date="2020-12" db="EMBL/GenBank/DDBJ databases">
        <title>Microbacterium sp. HY060.</title>
        <authorList>
            <person name="Zhou J."/>
        </authorList>
    </citation>
    <scope>NUCLEOTIDE SEQUENCE [LARGE SCALE GENOMIC DNA]</scope>
    <source>
        <strain evidence="1 2">HY60</strain>
    </source>
</reference>
<organism evidence="1 2">
    <name type="scientific">Paramicrobacterium chengjingii</name>
    <dbReference type="NCBI Taxonomy" id="2769067"/>
    <lineage>
        <taxon>Bacteria</taxon>
        <taxon>Bacillati</taxon>
        <taxon>Actinomycetota</taxon>
        <taxon>Actinomycetes</taxon>
        <taxon>Micrococcales</taxon>
        <taxon>Microbacteriaceae</taxon>
        <taxon>Paramicrobacterium</taxon>
    </lineage>
</organism>
<evidence type="ECO:0000313" key="2">
    <source>
        <dbReference type="Proteomes" id="UP000662814"/>
    </source>
</evidence>
<evidence type="ECO:0000313" key="1">
    <source>
        <dbReference type="EMBL" id="QPZ39412.1"/>
    </source>
</evidence>
<dbReference type="EMBL" id="CP061169">
    <property type="protein sequence ID" value="QPZ39412.1"/>
    <property type="molecule type" value="Genomic_DNA"/>
</dbReference>